<evidence type="ECO:0000313" key="3">
    <source>
        <dbReference type="Proteomes" id="UP000189681"/>
    </source>
</evidence>
<accession>A0A1V4AXA4</accession>
<proteinExistence type="predicted"/>
<evidence type="ECO:0000313" key="2">
    <source>
        <dbReference type="EMBL" id="OOP57767.1"/>
    </source>
</evidence>
<reference evidence="2 3" key="1">
    <citation type="journal article" date="2017" name="Water Res.">
        <title>Discovery and metagenomic analysis of an anammox bacterial enrichment related to Candidatus "Brocadia caroliniensis" in a full-scale glycerol-fed nitritation-denitritation separate centrate treatment process.</title>
        <authorList>
            <person name="Park H."/>
            <person name="Brotto A.C."/>
            <person name="van Loosdrecht M.C."/>
            <person name="Chandran K."/>
        </authorList>
    </citation>
    <scope>NUCLEOTIDE SEQUENCE [LARGE SCALE GENOMIC DNA]</scope>
    <source>
        <strain evidence="2">26THWARD</strain>
    </source>
</reference>
<dbReference type="EMBL" id="AYTS01000015">
    <property type="protein sequence ID" value="OOP57767.1"/>
    <property type="molecule type" value="Genomic_DNA"/>
</dbReference>
<evidence type="ECO:0000259" key="1">
    <source>
        <dbReference type="PROSITE" id="PS50910"/>
    </source>
</evidence>
<dbReference type="STRING" id="1004156.AYP45_01600"/>
<feature type="domain" description="HEPN" evidence="1">
    <location>
        <begin position="1"/>
        <end position="51"/>
    </location>
</feature>
<comment type="caution">
    <text evidence="2">The sequence shown here is derived from an EMBL/GenBank/DDBJ whole genome shotgun (WGS) entry which is preliminary data.</text>
</comment>
<dbReference type="AlphaFoldDB" id="A0A1V4AXA4"/>
<dbReference type="PROSITE" id="PS50910">
    <property type="entry name" value="HEPN"/>
    <property type="match status" value="1"/>
</dbReference>
<dbReference type="SUPFAM" id="SSF81593">
    <property type="entry name" value="Nucleotidyltransferase substrate binding subunit/domain"/>
    <property type="match status" value="1"/>
</dbReference>
<dbReference type="Gene3D" id="1.20.120.330">
    <property type="entry name" value="Nucleotidyltransferases domain 2"/>
    <property type="match status" value="1"/>
</dbReference>
<name>A0A1V4AXA4_9BACT</name>
<dbReference type="Proteomes" id="UP000189681">
    <property type="component" value="Unassembled WGS sequence"/>
</dbReference>
<sequence>MCKRVVPEIERYLEDVEILSSYGVEVRYPDEVYYDIPKEDAQEAIDLAKKVKAVVLEHLKGKDGF</sequence>
<protein>
    <recommendedName>
        <fullName evidence="1">HEPN domain-containing protein</fullName>
    </recommendedName>
</protein>
<gene>
    <name evidence="2" type="ORF">AYP45_01600</name>
</gene>
<dbReference type="InterPro" id="IPR007842">
    <property type="entry name" value="HEPN_dom"/>
</dbReference>
<organism evidence="2 3">
    <name type="scientific">Candidatus Brocadia carolinensis</name>
    <dbReference type="NCBI Taxonomy" id="1004156"/>
    <lineage>
        <taxon>Bacteria</taxon>
        <taxon>Pseudomonadati</taxon>
        <taxon>Planctomycetota</taxon>
        <taxon>Candidatus Brocadiia</taxon>
        <taxon>Candidatus Brocadiales</taxon>
        <taxon>Candidatus Brocadiaceae</taxon>
        <taxon>Candidatus Brocadia</taxon>
    </lineage>
</organism>
<dbReference type="Pfam" id="PF05168">
    <property type="entry name" value="HEPN"/>
    <property type="match status" value="1"/>
</dbReference>